<dbReference type="InterPro" id="IPR024079">
    <property type="entry name" value="MetalloPept_cat_dom_sf"/>
</dbReference>
<dbReference type="GO" id="GO:0005886">
    <property type="term" value="C:plasma membrane"/>
    <property type="evidence" value="ECO:0007669"/>
    <property type="project" value="TreeGrafter"/>
</dbReference>
<dbReference type="CDD" id="cd08662">
    <property type="entry name" value="M13"/>
    <property type="match status" value="1"/>
</dbReference>
<evidence type="ECO:0000256" key="1">
    <source>
        <dbReference type="ARBA" id="ARBA00001947"/>
    </source>
</evidence>
<dbReference type="InterPro" id="IPR018497">
    <property type="entry name" value="Peptidase_M13_C"/>
</dbReference>
<comment type="cofactor">
    <cofactor evidence="1">
        <name>Zn(2+)</name>
        <dbReference type="ChEBI" id="CHEBI:29105"/>
    </cofactor>
</comment>
<evidence type="ECO:0000313" key="11">
    <source>
        <dbReference type="Proteomes" id="UP001152747"/>
    </source>
</evidence>
<keyword evidence="4" id="KW-0479">Metal-binding</keyword>
<dbReference type="GO" id="GO:0046872">
    <property type="term" value="F:metal ion binding"/>
    <property type="evidence" value="ECO:0007669"/>
    <property type="project" value="UniProtKB-KW"/>
</dbReference>
<dbReference type="OrthoDB" id="5873741at2759"/>
<evidence type="ECO:0000259" key="8">
    <source>
        <dbReference type="Pfam" id="PF01431"/>
    </source>
</evidence>
<comment type="caution">
    <text evidence="10">The sequence shown here is derived from an EMBL/GenBank/DDBJ whole genome shotgun (WGS) entry which is preliminary data.</text>
</comment>
<evidence type="ECO:0000256" key="2">
    <source>
        <dbReference type="ARBA" id="ARBA00007357"/>
    </source>
</evidence>
<dbReference type="SUPFAM" id="SSF55486">
    <property type="entry name" value="Metalloproteases ('zincins'), catalytic domain"/>
    <property type="match status" value="1"/>
</dbReference>
<evidence type="ECO:0000256" key="6">
    <source>
        <dbReference type="ARBA" id="ARBA00022833"/>
    </source>
</evidence>
<keyword evidence="3" id="KW-0645">Protease</keyword>
<gene>
    <name evidence="10" type="ORF">CAMP_LOCUS5868</name>
</gene>
<dbReference type="Gene3D" id="3.40.390.10">
    <property type="entry name" value="Collagenase (Catalytic Domain)"/>
    <property type="match status" value="1"/>
</dbReference>
<dbReference type="PROSITE" id="PS51885">
    <property type="entry name" value="NEPRILYSIN"/>
    <property type="match status" value="1"/>
</dbReference>
<evidence type="ECO:0000256" key="4">
    <source>
        <dbReference type="ARBA" id="ARBA00022723"/>
    </source>
</evidence>
<dbReference type="GO" id="GO:0016485">
    <property type="term" value="P:protein processing"/>
    <property type="evidence" value="ECO:0007669"/>
    <property type="project" value="TreeGrafter"/>
</dbReference>
<reference evidence="10" key="1">
    <citation type="submission" date="2022-11" db="EMBL/GenBank/DDBJ databases">
        <authorList>
            <person name="Kikuchi T."/>
        </authorList>
    </citation>
    <scope>NUCLEOTIDE SEQUENCE</scope>
    <source>
        <strain evidence="10">PS1010</strain>
    </source>
</reference>
<keyword evidence="11" id="KW-1185">Reference proteome</keyword>
<sequence length="661" mass="77454">MNMNLKADPCEDFYEFACGNYEKNHEVPIGEWQTSMIDEMRRNVEKWLENYLESWMHEDLNYPYELVINYTRSCINEKRKAAKNHKDLKEIIDLKFGRWHLLDNKTFNNEFNNNWEILAGNLSLFGIHTFIKPVVALNPNNIYRMVLGISTNLKTVDDDETEEEREMKREIRFYFIRDVFEMIGIDVNDTKVIDDLVDFDRNVTDLLSYTSGNYTNEGFQTSFGEFKELYPNINFDAYFVTGLNKSIPNFLLDNTTIQNINPDFFKKFDEFISGSANETIKNYLMWKLVEKSLEYMSVEYRYSLSLYLTSINEQSDWLKMDFKSCAEQALKMFPIPVGREYIKKHYTKNDTMEIEKIFGNLKKVMIDKIKNSTWMQRKSKEGAIAKIEKMTAYIGYPYLFDYELEVEKPYGKKNLNPNAFLKNFLKISKINQKQYLADLEYHSLSNWDALVTQVNAHYAYQRNTIIVPAAFIAFPQFVQNSPIAINYGGIASSLAHEMTHGFDSQGRFYDDYGEKFDWWDELTSKEYDIRSQCFIEQYDLEVENKTGLNFDGTLTLDENIADNVGVKIAWLAYKSQKTLDNRKLPKLEKYTSDQLFFISYADATCLSADAVSRKDAMQNAHTFGATRLNVPLRNFPKFGEVFKCKIGSGMMPNENETCRIW</sequence>
<dbReference type="PANTHER" id="PTHR11733:SF167">
    <property type="entry name" value="FI17812P1-RELATED"/>
    <property type="match status" value="1"/>
</dbReference>
<evidence type="ECO:0000313" key="10">
    <source>
        <dbReference type="EMBL" id="CAI5443231.1"/>
    </source>
</evidence>
<evidence type="ECO:0000256" key="5">
    <source>
        <dbReference type="ARBA" id="ARBA00022801"/>
    </source>
</evidence>
<name>A0A9P1N0J6_9PELO</name>
<dbReference type="PANTHER" id="PTHR11733">
    <property type="entry name" value="ZINC METALLOPROTEASE FAMILY M13 NEPRILYSIN-RELATED"/>
    <property type="match status" value="1"/>
</dbReference>
<feature type="domain" description="Peptidase M13 N-terminal" evidence="9">
    <location>
        <begin position="9"/>
        <end position="397"/>
    </location>
</feature>
<accession>A0A9P1N0J6</accession>
<evidence type="ECO:0008006" key="12">
    <source>
        <dbReference type="Google" id="ProtNLM"/>
    </source>
</evidence>
<evidence type="ECO:0000259" key="9">
    <source>
        <dbReference type="Pfam" id="PF05649"/>
    </source>
</evidence>
<dbReference type="GO" id="GO:0004222">
    <property type="term" value="F:metalloendopeptidase activity"/>
    <property type="evidence" value="ECO:0007669"/>
    <property type="project" value="InterPro"/>
</dbReference>
<dbReference type="Proteomes" id="UP001152747">
    <property type="component" value="Unassembled WGS sequence"/>
</dbReference>
<dbReference type="EMBL" id="CANHGI010000002">
    <property type="protein sequence ID" value="CAI5443231.1"/>
    <property type="molecule type" value="Genomic_DNA"/>
</dbReference>
<dbReference type="InterPro" id="IPR000718">
    <property type="entry name" value="Peptidase_M13"/>
</dbReference>
<protein>
    <recommendedName>
        <fullName evidence="12">Peptidase M13 C-terminal domain-containing protein</fullName>
    </recommendedName>
</protein>
<feature type="domain" description="Peptidase M13 C-terminal" evidence="8">
    <location>
        <begin position="455"/>
        <end position="658"/>
    </location>
</feature>
<dbReference type="PRINTS" id="PR00786">
    <property type="entry name" value="NEPRILYSIN"/>
</dbReference>
<keyword evidence="6" id="KW-0862">Zinc</keyword>
<dbReference type="Pfam" id="PF01431">
    <property type="entry name" value="Peptidase_M13"/>
    <property type="match status" value="1"/>
</dbReference>
<evidence type="ECO:0000256" key="7">
    <source>
        <dbReference type="ARBA" id="ARBA00023049"/>
    </source>
</evidence>
<organism evidence="10 11">
    <name type="scientific">Caenorhabditis angaria</name>
    <dbReference type="NCBI Taxonomy" id="860376"/>
    <lineage>
        <taxon>Eukaryota</taxon>
        <taxon>Metazoa</taxon>
        <taxon>Ecdysozoa</taxon>
        <taxon>Nematoda</taxon>
        <taxon>Chromadorea</taxon>
        <taxon>Rhabditida</taxon>
        <taxon>Rhabditina</taxon>
        <taxon>Rhabditomorpha</taxon>
        <taxon>Rhabditoidea</taxon>
        <taxon>Rhabditidae</taxon>
        <taxon>Peloderinae</taxon>
        <taxon>Caenorhabditis</taxon>
    </lineage>
</organism>
<dbReference type="Gene3D" id="1.10.1380.10">
    <property type="entry name" value="Neutral endopeptidase , domain2"/>
    <property type="match status" value="1"/>
</dbReference>
<proteinExistence type="inferred from homology"/>
<dbReference type="Pfam" id="PF05649">
    <property type="entry name" value="Peptidase_M13_N"/>
    <property type="match status" value="1"/>
</dbReference>
<dbReference type="AlphaFoldDB" id="A0A9P1N0J6"/>
<dbReference type="InterPro" id="IPR042089">
    <property type="entry name" value="Peptidase_M13_dom_2"/>
</dbReference>
<keyword evidence="5" id="KW-0378">Hydrolase</keyword>
<comment type="similarity">
    <text evidence="2">Belongs to the peptidase M13 family.</text>
</comment>
<evidence type="ECO:0000256" key="3">
    <source>
        <dbReference type="ARBA" id="ARBA00022670"/>
    </source>
</evidence>
<dbReference type="InterPro" id="IPR008753">
    <property type="entry name" value="Peptidase_M13_N"/>
</dbReference>
<keyword evidence="7" id="KW-0482">Metalloprotease</keyword>